<keyword evidence="4" id="KW-1185">Reference proteome</keyword>
<feature type="transmembrane region" description="Helical" evidence="2">
    <location>
        <begin position="43"/>
        <end position="66"/>
    </location>
</feature>
<gene>
    <name evidence="3" type="ORF">BDV98DRAFT_575826</name>
</gene>
<organism evidence="3 4">
    <name type="scientific">Pterulicium gracile</name>
    <dbReference type="NCBI Taxonomy" id="1884261"/>
    <lineage>
        <taxon>Eukaryota</taxon>
        <taxon>Fungi</taxon>
        <taxon>Dikarya</taxon>
        <taxon>Basidiomycota</taxon>
        <taxon>Agaricomycotina</taxon>
        <taxon>Agaricomycetes</taxon>
        <taxon>Agaricomycetidae</taxon>
        <taxon>Agaricales</taxon>
        <taxon>Pleurotineae</taxon>
        <taxon>Pterulaceae</taxon>
        <taxon>Pterulicium</taxon>
    </lineage>
</organism>
<dbReference type="Proteomes" id="UP000305067">
    <property type="component" value="Unassembled WGS sequence"/>
</dbReference>
<protein>
    <submittedName>
        <fullName evidence="3">Uncharacterized protein</fullName>
    </submittedName>
</protein>
<accession>A0A5C3Q3H8</accession>
<sequence length="359" mass="40135">MLRSVAMKYMRRFRPVLDNNAWLSVVPKGGVFSFSFWRHAVSLVWASIILYGLCYLGIGVTLLLQANIVIEHNVRMRSFFGVSAGFIGTFLGSGWVVLLIMRESSLGRCTPSSCNTQSMELSRTTPSQVYGGERQMAHPEHDGIALDSDRRDAVEPEVGEGSRHSDDDILRNVGSLNGAALHAARSDTAGGHINSSNTTSSGRIFSKTRLGHVKSFMLELKYDDARTGTSTLQPTLTGDGLSRRFGGASRSLAESRISEIRATAGPMMCGDCGYFCFYEESLNRHCQGGNKRGCRMKEDSGHIFRWDQHREVWLGYDEVDRIRYILQHQDLQQKAGYDEDWISNSQVAFEHWRSSIDNT</sequence>
<proteinExistence type="predicted"/>
<reference evidence="3 4" key="1">
    <citation type="journal article" date="2019" name="Nat. Ecol. Evol.">
        <title>Megaphylogeny resolves global patterns of mushroom evolution.</title>
        <authorList>
            <person name="Varga T."/>
            <person name="Krizsan K."/>
            <person name="Foldi C."/>
            <person name="Dima B."/>
            <person name="Sanchez-Garcia M."/>
            <person name="Sanchez-Ramirez S."/>
            <person name="Szollosi G.J."/>
            <person name="Szarkandi J.G."/>
            <person name="Papp V."/>
            <person name="Albert L."/>
            <person name="Andreopoulos W."/>
            <person name="Angelini C."/>
            <person name="Antonin V."/>
            <person name="Barry K.W."/>
            <person name="Bougher N.L."/>
            <person name="Buchanan P."/>
            <person name="Buyck B."/>
            <person name="Bense V."/>
            <person name="Catcheside P."/>
            <person name="Chovatia M."/>
            <person name="Cooper J."/>
            <person name="Damon W."/>
            <person name="Desjardin D."/>
            <person name="Finy P."/>
            <person name="Geml J."/>
            <person name="Haridas S."/>
            <person name="Hughes K."/>
            <person name="Justo A."/>
            <person name="Karasinski D."/>
            <person name="Kautmanova I."/>
            <person name="Kiss B."/>
            <person name="Kocsube S."/>
            <person name="Kotiranta H."/>
            <person name="LaButti K.M."/>
            <person name="Lechner B.E."/>
            <person name="Liimatainen K."/>
            <person name="Lipzen A."/>
            <person name="Lukacs Z."/>
            <person name="Mihaltcheva S."/>
            <person name="Morgado L.N."/>
            <person name="Niskanen T."/>
            <person name="Noordeloos M.E."/>
            <person name="Ohm R.A."/>
            <person name="Ortiz-Santana B."/>
            <person name="Ovrebo C."/>
            <person name="Racz N."/>
            <person name="Riley R."/>
            <person name="Savchenko A."/>
            <person name="Shiryaev A."/>
            <person name="Soop K."/>
            <person name="Spirin V."/>
            <person name="Szebenyi C."/>
            <person name="Tomsovsky M."/>
            <person name="Tulloss R.E."/>
            <person name="Uehling J."/>
            <person name="Grigoriev I.V."/>
            <person name="Vagvolgyi C."/>
            <person name="Papp T."/>
            <person name="Martin F.M."/>
            <person name="Miettinen O."/>
            <person name="Hibbett D.S."/>
            <person name="Nagy L.G."/>
        </authorList>
    </citation>
    <scope>NUCLEOTIDE SEQUENCE [LARGE SCALE GENOMIC DNA]</scope>
    <source>
        <strain evidence="3 4">CBS 309.79</strain>
    </source>
</reference>
<evidence type="ECO:0000256" key="1">
    <source>
        <dbReference type="SAM" id="MobiDB-lite"/>
    </source>
</evidence>
<evidence type="ECO:0000313" key="3">
    <source>
        <dbReference type="EMBL" id="TFK96645.1"/>
    </source>
</evidence>
<evidence type="ECO:0000313" key="4">
    <source>
        <dbReference type="Proteomes" id="UP000305067"/>
    </source>
</evidence>
<feature type="region of interest" description="Disordered" evidence="1">
    <location>
        <begin position="149"/>
        <end position="168"/>
    </location>
</feature>
<keyword evidence="2" id="KW-1133">Transmembrane helix</keyword>
<dbReference type="EMBL" id="ML178857">
    <property type="protein sequence ID" value="TFK96645.1"/>
    <property type="molecule type" value="Genomic_DNA"/>
</dbReference>
<keyword evidence="2" id="KW-0812">Transmembrane</keyword>
<feature type="transmembrane region" description="Helical" evidence="2">
    <location>
        <begin position="78"/>
        <end position="101"/>
    </location>
</feature>
<evidence type="ECO:0000256" key="2">
    <source>
        <dbReference type="SAM" id="Phobius"/>
    </source>
</evidence>
<feature type="transmembrane region" description="Helical" evidence="2">
    <location>
        <begin position="21"/>
        <end position="37"/>
    </location>
</feature>
<keyword evidence="2" id="KW-0472">Membrane</keyword>
<name>A0A5C3Q3H8_9AGAR</name>
<dbReference type="AlphaFoldDB" id="A0A5C3Q3H8"/>